<accession>A0A402AVD2</accession>
<evidence type="ECO:0000313" key="5">
    <source>
        <dbReference type="Proteomes" id="UP000287188"/>
    </source>
</evidence>
<dbReference type="GO" id="GO:0006354">
    <property type="term" value="P:DNA-templated transcription elongation"/>
    <property type="evidence" value="ECO:0007669"/>
    <property type="project" value="InterPro"/>
</dbReference>
<name>A0A402AVD2_9CHLR</name>
<evidence type="ECO:0000313" key="4">
    <source>
        <dbReference type="EMBL" id="GCE23100.1"/>
    </source>
</evidence>
<comment type="caution">
    <text evidence="4">The sequence shown here is derived from an EMBL/GenBank/DDBJ whole genome shotgun (WGS) entry which is preliminary data.</text>
</comment>
<gene>
    <name evidence="4" type="ORF">KDK_69000</name>
</gene>
<feature type="region of interest" description="Disordered" evidence="2">
    <location>
        <begin position="68"/>
        <end position="90"/>
    </location>
</feature>
<evidence type="ECO:0000256" key="2">
    <source>
        <dbReference type="SAM" id="MobiDB-lite"/>
    </source>
</evidence>
<feature type="compositionally biased region" description="Basic residues" evidence="2">
    <location>
        <begin position="143"/>
        <end position="154"/>
    </location>
</feature>
<dbReference type="EMBL" id="BIFS01000002">
    <property type="protein sequence ID" value="GCE23100.1"/>
    <property type="molecule type" value="Genomic_DNA"/>
</dbReference>
<sequence>MISPSKVQQTAPLFAGYLFICSDLNMVLLQDIKNSPGVLGFVAFQDQPEPISQAVIDAVIEIEAQMQTAPPPGSQHSVGNKKVAATTARQHEKAIIARASPGKGQQMQEFLKTVEIVGRDHNMQAKTTTDENLASNVYAQPHRGTRGKGRKIKRAHAERGE</sequence>
<feature type="compositionally biased region" description="Polar residues" evidence="2">
    <location>
        <begin position="125"/>
        <end position="138"/>
    </location>
</feature>
<dbReference type="Pfam" id="PF02357">
    <property type="entry name" value="NusG"/>
    <property type="match status" value="1"/>
</dbReference>
<protein>
    <recommendedName>
        <fullName evidence="3">NusG-like N-terminal domain-containing protein</fullName>
    </recommendedName>
</protein>
<keyword evidence="5" id="KW-1185">Reference proteome</keyword>
<dbReference type="Gene3D" id="3.30.70.940">
    <property type="entry name" value="NusG, N-terminal domain"/>
    <property type="match status" value="1"/>
</dbReference>
<keyword evidence="1" id="KW-0804">Transcription</keyword>
<proteinExistence type="predicted"/>
<reference evidence="5" key="1">
    <citation type="submission" date="2018-12" db="EMBL/GenBank/DDBJ databases">
        <title>Tengunoibacter tsumagoiensis gen. nov., sp. nov., Dictyobacter kobayashii sp. nov., D. alpinus sp. nov., and D. joshuensis sp. nov. and description of Dictyobacteraceae fam. nov. within the order Ktedonobacterales isolated from Tengu-no-mugimeshi.</title>
        <authorList>
            <person name="Wang C.M."/>
            <person name="Zheng Y."/>
            <person name="Sakai Y."/>
            <person name="Toyoda A."/>
            <person name="Minakuchi Y."/>
            <person name="Abe K."/>
            <person name="Yokota A."/>
            <person name="Yabe S."/>
        </authorList>
    </citation>
    <scope>NUCLEOTIDE SEQUENCE [LARGE SCALE GENOMIC DNA]</scope>
    <source>
        <strain evidence="5">Uno11</strain>
    </source>
</reference>
<dbReference type="Proteomes" id="UP000287188">
    <property type="component" value="Unassembled WGS sequence"/>
</dbReference>
<dbReference type="InterPro" id="IPR006645">
    <property type="entry name" value="NGN-like_dom"/>
</dbReference>
<evidence type="ECO:0000256" key="1">
    <source>
        <dbReference type="ARBA" id="ARBA00023163"/>
    </source>
</evidence>
<dbReference type="InterPro" id="IPR036735">
    <property type="entry name" value="NGN_dom_sf"/>
</dbReference>
<feature type="region of interest" description="Disordered" evidence="2">
    <location>
        <begin position="125"/>
        <end position="161"/>
    </location>
</feature>
<dbReference type="AlphaFoldDB" id="A0A402AVD2"/>
<evidence type="ECO:0000259" key="3">
    <source>
        <dbReference type="Pfam" id="PF02357"/>
    </source>
</evidence>
<feature type="domain" description="NusG-like N-terminal" evidence="3">
    <location>
        <begin position="8"/>
        <end position="58"/>
    </location>
</feature>
<organism evidence="4 5">
    <name type="scientific">Dictyobacter kobayashii</name>
    <dbReference type="NCBI Taxonomy" id="2014872"/>
    <lineage>
        <taxon>Bacteria</taxon>
        <taxon>Bacillati</taxon>
        <taxon>Chloroflexota</taxon>
        <taxon>Ktedonobacteria</taxon>
        <taxon>Ktedonobacterales</taxon>
        <taxon>Dictyobacteraceae</taxon>
        <taxon>Dictyobacter</taxon>
    </lineage>
</organism>
<dbReference type="SUPFAM" id="SSF82679">
    <property type="entry name" value="N-utilization substance G protein NusG, N-terminal domain"/>
    <property type="match status" value="1"/>
</dbReference>